<dbReference type="PANTHER" id="PTHR40124">
    <property type="match status" value="1"/>
</dbReference>
<evidence type="ECO:0000313" key="4">
    <source>
        <dbReference type="EMBL" id="MDT0630897.1"/>
    </source>
</evidence>
<organism evidence="4 5">
    <name type="scientific">Rubrivirga litoralis</name>
    <dbReference type="NCBI Taxonomy" id="3075598"/>
    <lineage>
        <taxon>Bacteria</taxon>
        <taxon>Pseudomonadati</taxon>
        <taxon>Rhodothermota</taxon>
        <taxon>Rhodothermia</taxon>
        <taxon>Rhodothermales</taxon>
        <taxon>Rubricoccaceae</taxon>
        <taxon>Rubrivirga</taxon>
    </lineage>
</organism>
<feature type="signal peptide" evidence="2">
    <location>
        <begin position="1"/>
        <end position="19"/>
    </location>
</feature>
<reference evidence="4 5" key="1">
    <citation type="submission" date="2023-09" db="EMBL/GenBank/DDBJ databases">
        <authorList>
            <person name="Rey-Velasco X."/>
        </authorList>
    </citation>
    <scope>NUCLEOTIDE SEQUENCE [LARGE SCALE GENOMIC DNA]</scope>
    <source>
        <strain evidence="4 5">F394</strain>
    </source>
</reference>
<keyword evidence="2" id="KW-0732">Signal</keyword>
<evidence type="ECO:0000313" key="5">
    <source>
        <dbReference type="Proteomes" id="UP001267426"/>
    </source>
</evidence>
<dbReference type="Gene3D" id="2.60.120.200">
    <property type="match status" value="1"/>
</dbReference>
<feature type="domain" description="Polysaccharide lyase 14" evidence="3">
    <location>
        <begin position="141"/>
        <end position="307"/>
    </location>
</feature>
<evidence type="ECO:0000256" key="1">
    <source>
        <dbReference type="SAM" id="MobiDB-lite"/>
    </source>
</evidence>
<dbReference type="RefSeq" id="WP_311662234.1">
    <property type="nucleotide sequence ID" value="NZ_JAVRHT010000006.1"/>
</dbReference>
<dbReference type="Pfam" id="PF21294">
    <property type="entry name" value="Polysacc_lyase_14"/>
    <property type="match status" value="1"/>
</dbReference>
<dbReference type="PROSITE" id="PS51257">
    <property type="entry name" value="PROKAR_LIPOPROTEIN"/>
    <property type="match status" value="1"/>
</dbReference>
<gene>
    <name evidence="4" type="ORF">RM540_03975</name>
</gene>
<dbReference type="InterPro" id="IPR048958">
    <property type="entry name" value="Polysacc_lyase_14"/>
</dbReference>
<name>A0ABU3BNN2_9BACT</name>
<accession>A0ABU3BNN2</accession>
<feature type="compositionally biased region" description="Gly residues" evidence="1">
    <location>
        <begin position="162"/>
        <end position="182"/>
    </location>
</feature>
<feature type="region of interest" description="Disordered" evidence="1">
    <location>
        <begin position="156"/>
        <end position="182"/>
    </location>
</feature>
<comment type="caution">
    <text evidence="4">The sequence shown here is derived from an EMBL/GenBank/DDBJ whole genome shotgun (WGS) entry which is preliminary data.</text>
</comment>
<keyword evidence="5" id="KW-1185">Reference proteome</keyword>
<protein>
    <recommendedName>
        <fullName evidence="3">Polysaccharide lyase 14 domain-containing protein</fullName>
    </recommendedName>
</protein>
<dbReference type="PANTHER" id="PTHR40124:SF1">
    <property type="entry name" value="DISAGGREGATASE RELATED REPEAT PROTEIN"/>
    <property type="match status" value="1"/>
</dbReference>
<sequence>MTRSTGNLRLLASALLASAFVLTSCDTTAPDVSASSASALAAAGERPECGPARPASALGAAAGSRLYVDFDDYSDGQRYRESDAESDFGSGLSWTRSNDWTSRGNLLEVHDGALRFRLPPGIHGNGTGGKIRVPIRPRSGYYIQYRVQFETGFDFTPPPKGSNGGKLPGMAGGDGNTGGDPGWDGKGWSARMMWRGDRTSSPNTARLYAYIYHKGQLSCTGEYVDTGFDVTAGKQYVVRIYVGMNTKANNDGRLKVWLKENDDPAGFGNSKASRGDILWMDNNHTIDEALIQVFNGGGTSKWDLSTTSFIRIDDIATCHTSAECDGLL</sequence>
<feature type="chain" id="PRO_5046392973" description="Polysaccharide lyase 14 domain-containing protein" evidence="2">
    <location>
        <begin position="20"/>
        <end position="328"/>
    </location>
</feature>
<evidence type="ECO:0000259" key="3">
    <source>
        <dbReference type="Pfam" id="PF21294"/>
    </source>
</evidence>
<proteinExistence type="predicted"/>
<dbReference type="EMBL" id="JAVRHT010000006">
    <property type="protein sequence ID" value="MDT0630897.1"/>
    <property type="molecule type" value="Genomic_DNA"/>
</dbReference>
<evidence type="ECO:0000256" key="2">
    <source>
        <dbReference type="SAM" id="SignalP"/>
    </source>
</evidence>
<dbReference type="Proteomes" id="UP001267426">
    <property type="component" value="Unassembled WGS sequence"/>
</dbReference>